<organism evidence="2 3">
    <name type="scientific">Streptomyces kronopolitis</name>
    <dbReference type="NCBI Taxonomy" id="1612435"/>
    <lineage>
        <taxon>Bacteria</taxon>
        <taxon>Bacillati</taxon>
        <taxon>Actinomycetota</taxon>
        <taxon>Actinomycetes</taxon>
        <taxon>Kitasatosporales</taxon>
        <taxon>Streptomycetaceae</taxon>
        <taxon>Streptomyces</taxon>
    </lineage>
</organism>
<dbReference type="Proteomes" id="UP000600080">
    <property type="component" value="Unassembled WGS sequence"/>
</dbReference>
<proteinExistence type="predicted"/>
<comment type="caution">
    <text evidence="2">The sequence shown here is derived from an EMBL/GenBank/DDBJ whole genome shotgun (WGS) entry which is preliminary data.</text>
</comment>
<keyword evidence="3" id="KW-1185">Reference proteome</keyword>
<reference evidence="3" key="1">
    <citation type="journal article" date="2019" name="Int. J. Syst. Evol. Microbiol.">
        <title>The Global Catalogue of Microorganisms (GCM) 10K type strain sequencing project: providing services to taxonomists for standard genome sequencing and annotation.</title>
        <authorList>
            <consortium name="The Broad Institute Genomics Platform"/>
            <consortium name="The Broad Institute Genome Sequencing Center for Infectious Disease"/>
            <person name="Wu L."/>
            <person name="Ma J."/>
        </authorList>
    </citation>
    <scope>NUCLEOTIDE SEQUENCE [LARGE SCALE GENOMIC DNA]</scope>
    <source>
        <strain evidence="3">CGMCC 4.7323</strain>
    </source>
</reference>
<evidence type="ECO:0000313" key="3">
    <source>
        <dbReference type="Proteomes" id="UP000600080"/>
    </source>
</evidence>
<name>A0ABQ2JQ65_9ACTN</name>
<accession>A0ABQ2JQ65</accession>
<protein>
    <submittedName>
        <fullName evidence="2">Uncharacterized protein</fullName>
    </submittedName>
</protein>
<evidence type="ECO:0000313" key="2">
    <source>
        <dbReference type="EMBL" id="GGN51690.1"/>
    </source>
</evidence>
<sequence length="147" mass="15294">MKLSGIKAGGRGTAGNHGIPVRFRCGPRAALGDLRPRGAGCARDTCGTSGGRAFGDIAPGGVRHSDTWHSGTWHSGTYGAGSDPRISRLPKIAVCRESEGDRCFRARAEADHASAVEVRGIAFTMPETCEPPRPAAPGRAVRAESNS</sequence>
<gene>
    <name evidence="2" type="ORF">GCM10012285_42060</name>
</gene>
<feature type="region of interest" description="Disordered" evidence="1">
    <location>
        <begin position="127"/>
        <end position="147"/>
    </location>
</feature>
<evidence type="ECO:0000256" key="1">
    <source>
        <dbReference type="SAM" id="MobiDB-lite"/>
    </source>
</evidence>
<dbReference type="EMBL" id="BMND01000018">
    <property type="protein sequence ID" value="GGN51690.1"/>
    <property type="molecule type" value="Genomic_DNA"/>
</dbReference>